<accession>C4FA91</accession>
<organism evidence="1 2">
    <name type="scientific">Collinsella intestinalis DSM 13280</name>
    <dbReference type="NCBI Taxonomy" id="521003"/>
    <lineage>
        <taxon>Bacteria</taxon>
        <taxon>Bacillati</taxon>
        <taxon>Actinomycetota</taxon>
        <taxon>Coriobacteriia</taxon>
        <taxon>Coriobacteriales</taxon>
        <taxon>Coriobacteriaceae</taxon>
        <taxon>Collinsella</taxon>
    </lineage>
</organism>
<dbReference type="Proteomes" id="UP000003295">
    <property type="component" value="Unassembled WGS sequence"/>
</dbReference>
<dbReference type="EMBL" id="ABXH02000017">
    <property type="protein sequence ID" value="EEP44260.1"/>
    <property type="molecule type" value="Genomic_DNA"/>
</dbReference>
<comment type="caution">
    <text evidence="1">The sequence shown here is derived from an EMBL/GenBank/DDBJ whole genome shotgun (WGS) entry which is preliminary data.</text>
</comment>
<protein>
    <submittedName>
        <fullName evidence="1">Uncharacterized protein</fullName>
    </submittedName>
</protein>
<name>C4FA91_9ACTN</name>
<reference evidence="1 2" key="1">
    <citation type="submission" date="2009-04" db="EMBL/GenBank/DDBJ databases">
        <authorList>
            <person name="Weinstock G."/>
            <person name="Sodergren E."/>
            <person name="Clifton S."/>
            <person name="Fulton L."/>
            <person name="Fulton B."/>
            <person name="Courtney L."/>
            <person name="Fronick C."/>
            <person name="Harrison M."/>
            <person name="Strong C."/>
            <person name="Farmer C."/>
            <person name="Delahaunty K."/>
            <person name="Markovic C."/>
            <person name="Hall O."/>
            <person name="Minx P."/>
            <person name="Tomlinson C."/>
            <person name="Mitreva M."/>
            <person name="Nelson J."/>
            <person name="Hou S."/>
            <person name="Wollam A."/>
            <person name="Pepin K.H."/>
            <person name="Johnson M."/>
            <person name="Bhonagiri V."/>
            <person name="Nash W.E."/>
            <person name="Warren W."/>
            <person name="Chinwalla A."/>
            <person name="Mardis E.R."/>
            <person name="Wilson R.K."/>
        </authorList>
    </citation>
    <scope>NUCLEOTIDE SEQUENCE [LARGE SCALE GENOMIC DNA]</scope>
    <source>
        <strain evidence="1 2">DSM 13280</strain>
    </source>
</reference>
<proteinExistence type="predicted"/>
<gene>
    <name evidence="1" type="ORF">COLINT_02982</name>
</gene>
<dbReference type="AlphaFoldDB" id="C4FA91"/>
<dbReference type="HOGENOM" id="CLU_2971629_0_0_11"/>
<dbReference type="STRING" id="521003.COLINT_02982"/>
<sequence>MPLRRSGNTCQPIGTSYSPSCAYAEILQGFLAYNISIAPRSALTAPIRAPRRAPAMPT</sequence>
<evidence type="ECO:0000313" key="1">
    <source>
        <dbReference type="EMBL" id="EEP44260.1"/>
    </source>
</evidence>
<evidence type="ECO:0000313" key="2">
    <source>
        <dbReference type="Proteomes" id="UP000003295"/>
    </source>
</evidence>